<organism evidence="1 2">
    <name type="scientific">Rubroshorea leprosula</name>
    <dbReference type="NCBI Taxonomy" id="152421"/>
    <lineage>
        <taxon>Eukaryota</taxon>
        <taxon>Viridiplantae</taxon>
        <taxon>Streptophyta</taxon>
        <taxon>Embryophyta</taxon>
        <taxon>Tracheophyta</taxon>
        <taxon>Spermatophyta</taxon>
        <taxon>Magnoliopsida</taxon>
        <taxon>eudicotyledons</taxon>
        <taxon>Gunneridae</taxon>
        <taxon>Pentapetalae</taxon>
        <taxon>rosids</taxon>
        <taxon>malvids</taxon>
        <taxon>Malvales</taxon>
        <taxon>Dipterocarpaceae</taxon>
        <taxon>Rubroshorea</taxon>
    </lineage>
</organism>
<comment type="caution">
    <text evidence="1">The sequence shown here is derived from an EMBL/GenBank/DDBJ whole genome shotgun (WGS) entry which is preliminary data.</text>
</comment>
<name>A0AAV5HJE5_9ROSI</name>
<evidence type="ECO:0000313" key="2">
    <source>
        <dbReference type="Proteomes" id="UP001054252"/>
    </source>
</evidence>
<dbReference type="Proteomes" id="UP001054252">
    <property type="component" value="Unassembled WGS sequence"/>
</dbReference>
<keyword evidence="2" id="KW-1185">Reference proteome</keyword>
<sequence>MLQMFGITGFFISSNVLLRAPEKKCHMSMLFLKVSKEYEGRWPSIQCLEHAKGLQSLFLGTPENKWIHFSQQQWPLC</sequence>
<dbReference type="AlphaFoldDB" id="A0AAV5HJE5"/>
<evidence type="ECO:0000313" key="1">
    <source>
        <dbReference type="EMBL" id="GKU85799.1"/>
    </source>
</evidence>
<proteinExistence type="predicted"/>
<dbReference type="EMBL" id="BPVZ01000001">
    <property type="protein sequence ID" value="GKU85799.1"/>
    <property type="molecule type" value="Genomic_DNA"/>
</dbReference>
<accession>A0AAV5HJE5</accession>
<gene>
    <name evidence="1" type="ORF">SLEP1_g421</name>
</gene>
<protein>
    <submittedName>
        <fullName evidence="1">Uncharacterized protein</fullName>
    </submittedName>
</protein>
<reference evidence="1 2" key="1">
    <citation type="journal article" date="2021" name="Commun. Biol.">
        <title>The genome of Shorea leprosula (Dipterocarpaceae) highlights the ecological relevance of drought in aseasonal tropical rainforests.</title>
        <authorList>
            <person name="Ng K.K.S."/>
            <person name="Kobayashi M.J."/>
            <person name="Fawcett J.A."/>
            <person name="Hatakeyama M."/>
            <person name="Paape T."/>
            <person name="Ng C.H."/>
            <person name="Ang C.C."/>
            <person name="Tnah L.H."/>
            <person name="Lee C.T."/>
            <person name="Nishiyama T."/>
            <person name="Sese J."/>
            <person name="O'Brien M.J."/>
            <person name="Copetti D."/>
            <person name="Mohd Noor M.I."/>
            <person name="Ong R.C."/>
            <person name="Putra M."/>
            <person name="Sireger I.Z."/>
            <person name="Indrioko S."/>
            <person name="Kosugi Y."/>
            <person name="Izuno A."/>
            <person name="Isagi Y."/>
            <person name="Lee S.L."/>
            <person name="Shimizu K.K."/>
        </authorList>
    </citation>
    <scope>NUCLEOTIDE SEQUENCE [LARGE SCALE GENOMIC DNA]</scope>
    <source>
        <strain evidence="1">214</strain>
    </source>
</reference>